<dbReference type="Proteomes" id="UP001295423">
    <property type="component" value="Unassembled WGS sequence"/>
</dbReference>
<reference evidence="1" key="1">
    <citation type="submission" date="2023-08" db="EMBL/GenBank/DDBJ databases">
        <authorList>
            <person name="Audoor S."/>
            <person name="Bilcke G."/>
        </authorList>
    </citation>
    <scope>NUCLEOTIDE SEQUENCE</scope>
</reference>
<accession>A0AAD2FFV0</accession>
<organism evidence="1 2">
    <name type="scientific">Cylindrotheca closterium</name>
    <dbReference type="NCBI Taxonomy" id="2856"/>
    <lineage>
        <taxon>Eukaryota</taxon>
        <taxon>Sar</taxon>
        <taxon>Stramenopiles</taxon>
        <taxon>Ochrophyta</taxon>
        <taxon>Bacillariophyta</taxon>
        <taxon>Bacillariophyceae</taxon>
        <taxon>Bacillariophycidae</taxon>
        <taxon>Bacillariales</taxon>
        <taxon>Bacillariaceae</taxon>
        <taxon>Cylindrotheca</taxon>
    </lineage>
</organism>
<evidence type="ECO:0000313" key="2">
    <source>
        <dbReference type="Proteomes" id="UP001295423"/>
    </source>
</evidence>
<name>A0AAD2FFV0_9STRA</name>
<dbReference type="AlphaFoldDB" id="A0AAD2FFV0"/>
<proteinExistence type="predicted"/>
<sequence>MDNEPINQIQKDHVSAFTYLIHCGCEEEEDVDPDRRLLRVASGTREEMYASRDAINMAFHSGDLFFDDQLKELHGLN</sequence>
<protein>
    <submittedName>
        <fullName evidence="1">Uncharacterized protein</fullName>
    </submittedName>
</protein>
<comment type="caution">
    <text evidence="1">The sequence shown here is derived from an EMBL/GenBank/DDBJ whole genome shotgun (WGS) entry which is preliminary data.</text>
</comment>
<dbReference type="EMBL" id="CAKOGP040000446">
    <property type="protein sequence ID" value="CAJ1935282.1"/>
    <property type="molecule type" value="Genomic_DNA"/>
</dbReference>
<evidence type="ECO:0000313" key="1">
    <source>
        <dbReference type="EMBL" id="CAJ1935282.1"/>
    </source>
</evidence>
<keyword evidence="2" id="KW-1185">Reference proteome</keyword>
<gene>
    <name evidence="1" type="ORF">CYCCA115_LOCUS4617</name>
</gene>